<comment type="caution">
    <text evidence="9">The sequence shown here is derived from an EMBL/GenBank/DDBJ whole genome shotgun (WGS) entry which is preliminary data.</text>
</comment>
<name>A0AAW2IH96_9NEOP</name>
<keyword evidence="3 8" id="KW-1133">Transmembrane helix</keyword>
<dbReference type="PANTHER" id="PTHR15819:SF11">
    <property type="entry name" value="MID1, ISOFORM A"/>
    <property type="match status" value="1"/>
</dbReference>
<gene>
    <name evidence="9" type="ORF">PYX00_002549</name>
</gene>
<dbReference type="EMBL" id="JARGDH010000001">
    <property type="protein sequence ID" value="KAL0281615.1"/>
    <property type="molecule type" value="Genomic_DNA"/>
</dbReference>
<keyword evidence="2 8" id="KW-0812">Transmembrane</keyword>
<accession>A0AAW2IH96</accession>
<organism evidence="9">
    <name type="scientific">Menopon gallinae</name>
    <name type="common">poultry shaft louse</name>
    <dbReference type="NCBI Taxonomy" id="328185"/>
    <lineage>
        <taxon>Eukaryota</taxon>
        <taxon>Metazoa</taxon>
        <taxon>Ecdysozoa</taxon>
        <taxon>Arthropoda</taxon>
        <taxon>Hexapoda</taxon>
        <taxon>Insecta</taxon>
        <taxon>Pterygota</taxon>
        <taxon>Neoptera</taxon>
        <taxon>Paraneoptera</taxon>
        <taxon>Psocodea</taxon>
        <taxon>Troctomorpha</taxon>
        <taxon>Phthiraptera</taxon>
        <taxon>Amblycera</taxon>
        <taxon>Menoponidae</taxon>
        <taxon>Menopon</taxon>
    </lineage>
</organism>
<evidence type="ECO:0000256" key="8">
    <source>
        <dbReference type="SAM" id="Phobius"/>
    </source>
</evidence>
<evidence type="ECO:0000256" key="6">
    <source>
        <dbReference type="ARBA" id="ARBA00029445"/>
    </source>
</evidence>
<evidence type="ECO:0000256" key="2">
    <source>
        <dbReference type="ARBA" id="ARBA00022692"/>
    </source>
</evidence>
<dbReference type="InterPro" id="IPR055288">
    <property type="entry name" value="NALCN_aux_factor_1/2"/>
</dbReference>
<evidence type="ECO:0000313" key="9">
    <source>
        <dbReference type="EMBL" id="KAL0281615.1"/>
    </source>
</evidence>
<comment type="similarity">
    <text evidence="6">Belongs to the NALF family.</text>
</comment>
<dbReference type="GO" id="GO:0015275">
    <property type="term" value="F:stretch-activated, monoatomic cation-selective, calcium channel activity"/>
    <property type="evidence" value="ECO:0007669"/>
    <property type="project" value="TreeGrafter"/>
</dbReference>
<keyword evidence="4 8" id="KW-0472">Membrane</keyword>
<evidence type="ECO:0000256" key="3">
    <source>
        <dbReference type="ARBA" id="ARBA00022989"/>
    </source>
</evidence>
<reference evidence="9" key="1">
    <citation type="journal article" date="2024" name="Gigascience">
        <title>Chromosome-level genome of the poultry shaft louse Menopon gallinae provides insight into the host-switching and adaptive evolution of parasitic lice.</title>
        <authorList>
            <person name="Xu Y."/>
            <person name="Ma L."/>
            <person name="Liu S."/>
            <person name="Liang Y."/>
            <person name="Liu Q."/>
            <person name="He Z."/>
            <person name="Tian L."/>
            <person name="Duan Y."/>
            <person name="Cai W."/>
            <person name="Li H."/>
            <person name="Song F."/>
        </authorList>
    </citation>
    <scope>NUCLEOTIDE SEQUENCE</scope>
    <source>
        <strain evidence="9">Cailab_2023a</strain>
    </source>
</reference>
<keyword evidence="5" id="KW-0325">Glycoprotein</keyword>
<dbReference type="PANTHER" id="PTHR15819">
    <property type="entry name" value="TRANSMEMBRANE PROTEIN FAM155"/>
    <property type="match status" value="1"/>
</dbReference>
<evidence type="ECO:0000256" key="5">
    <source>
        <dbReference type="ARBA" id="ARBA00023180"/>
    </source>
</evidence>
<comment type="subcellular location">
    <subcellularLocation>
        <location evidence="1">Membrane</location>
        <topology evidence="1">Multi-pass membrane protein</topology>
    </subcellularLocation>
</comment>
<dbReference type="AlphaFoldDB" id="A0AAW2IH96"/>
<dbReference type="GO" id="GO:0005886">
    <property type="term" value="C:plasma membrane"/>
    <property type="evidence" value="ECO:0007669"/>
    <property type="project" value="TreeGrafter"/>
</dbReference>
<protein>
    <submittedName>
        <fullName evidence="9">Uncharacterized protein</fullName>
    </submittedName>
</protein>
<proteinExistence type="inferred from homology"/>
<evidence type="ECO:0000256" key="1">
    <source>
        <dbReference type="ARBA" id="ARBA00004141"/>
    </source>
</evidence>
<feature type="region of interest" description="Disordered" evidence="7">
    <location>
        <begin position="133"/>
        <end position="153"/>
    </location>
</feature>
<feature type="transmembrane region" description="Helical" evidence="8">
    <location>
        <begin position="381"/>
        <end position="399"/>
    </location>
</feature>
<evidence type="ECO:0000256" key="7">
    <source>
        <dbReference type="SAM" id="MobiDB-lite"/>
    </source>
</evidence>
<sequence length="471" mass="54069">MTVFGFSLQEAYRRWVCSSLVPFFNGTTRVRPCRSVCQVVEQKCPYFLPENRAPSLPTQYAGEPTFLCMDPNIPETGEQLKRSLYPEKDSCCVRPCGAPRDGLCIERGSKCEEPVSYENATVEECNGTEVGASRAQNEDCPGPATHPSFKASAGSPRPLPVVLSLVVGLGANQQQLILLLLAVVFRQYLCSFGVVHLLACLCLVSAHRIRPTVEHRYNFTKVSKLIFNYFKFNSNKWQYYFILISVNLGTRSVRTQSPRHRSPASGRTSDKTRGHYYKRHSIKILSNSAQKLKLLEQRMFCGFLASNENSIFDYIVIEKITHECGISLKDNSSTINRIKVYSMMILKILLIKILHCRLNYKRRERCNAFNKQYMEMNNCSSYFNIRLLLLLLLLLLTLMNNPYIRTNVVDKSICMFLHSSRSYKFVWYYFKKYYVYENKKKYVKRRLLSVCIINATAPSCNGGSKLPITFI</sequence>
<evidence type="ECO:0000256" key="4">
    <source>
        <dbReference type="ARBA" id="ARBA00023136"/>
    </source>
</evidence>
<dbReference type="GO" id="GO:0098703">
    <property type="term" value="P:calcium ion import across plasma membrane"/>
    <property type="evidence" value="ECO:0007669"/>
    <property type="project" value="TreeGrafter"/>
</dbReference>